<proteinExistence type="predicted"/>
<keyword evidence="1" id="KW-0812">Transmembrane</keyword>
<evidence type="ECO:0000313" key="2">
    <source>
        <dbReference type="EMBL" id="GMI50475.1"/>
    </source>
</evidence>
<evidence type="ECO:0000256" key="1">
    <source>
        <dbReference type="SAM" id="Phobius"/>
    </source>
</evidence>
<name>A0ABQ6N9M4_9STRA</name>
<dbReference type="Proteomes" id="UP001165060">
    <property type="component" value="Unassembled WGS sequence"/>
</dbReference>
<protein>
    <submittedName>
        <fullName evidence="2">Uncharacterized protein</fullName>
    </submittedName>
</protein>
<sequence>YFDKIVVATQAHHAKNLLNKDTSDPRLVKALGCWDHESSRVVVHTDERLMPSRKEDWSPVNLIMEPGQTQSQLEVEQLKREEAQLVKESSNNLSDMVKVGGGRGPAGFKLSASMCSIWMCAVDNKLDKDLIQTWNPVIEPRKDTVVANAWFERPILNSSSSRGIAELGAAQGSGGLFFVGAYSLYSMPLLENGVRSSCLVAKELGCAPSWGDLQYAGDKEIEERKRGGGEKGAGGFMGRGLRVGLLAGAGLVAGIGMVVLGGAKKAAVRGGAVELFLLK</sequence>
<organism evidence="2 3">
    <name type="scientific">Tetraparma gracilis</name>
    <dbReference type="NCBI Taxonomy" id="2962635"/>
    <lineage>
        <taxon>Eukaryota</taxon>
        <taxon>Sar</taxon>
        <taxon>Stramenopiles</taxon>
        <taxon>Ochrophyta</taxon>
        <taxon>Bolidophyceae</taxon>
        <taxon>Parmales</taxon>
        <taxon>Triparmaceae</taxon>
        <taxon>Tetraparma</taxon>
    </lineage>
</organism>
<accession>A0ABQ6N9M4</accession>
<keyword evidence="1" id="KW-1133">Transmembrane helix</keyword>
<feature type="transmembrane region" description="Helical" evidence="1">
    <location>
        <begin position="241"/>
        <end position="260"/>
    </location>
</feature>
<reference evidence="2 3" key="1">
    <citation type="journal article" date="2023" name="Commun. Biol.">
        <title>Genome analysis of Parmales, the sister group of diatoms, reveals the evolutionary specialization of diatoms from phago-mixotrophs to photoautotrophs.</title>
        <authorList>
            <person name="Ban H."/>
            <person name="Sato S."/>
            <person name="Yoshikawa S."/>
            <person name="Yamada K."/>
            <person name="Nakamura Y."/>
            <person name="Ichinomiya M."/>
            <person name="Sato N."/>
            <person name="Blanc-Mathieu R."/>
            <person name="Endo H."/>
            <person name="Kuwata A."/>
            <person name="Ogata H."/>
        </authorList>
    </citation>
    <scope>NUCLEOTIDE SEQUENCE [LARGE SCALE GENOMIC DNA]</scope>
</reference>
<comment type="caution">
    <text evidence="2">The sequence shown here is derived from an EMBL/GenBank/DDBJ whole genome shotgun (WGS) entry which is preliminary data.</text>
</comment>
<evidence type="ECO:0000313" key="3">
    <source>
        <dbReference type="Proteomes" id="UP001165060"/>
    </source>
</evidence>
<dbReference type="EMBL" id="BRYB01006917">
    <property type="protein sequence ID" value="GMI50475.1"/>
    <property type="molecule type" value="Genomic_DNA"/>
</dbReference>
<feature type="non-terminal residue" evidence="2">
    <location>
        <position position="1"/>
    </location>
</feature>
<keyword evidence="3" id="KW-1185">Reference proteome</keyword>
<keyword evidence="1" id="KW-0472">Membrane</keyword>
<gene>
    <name evidence="2" type="ORF">TeGR_g1766</name>
</gene>